<dbReference type="InterPro" id="IPR001584">
    <property type="entry name" value="Integrase_cat-core"/>
</dbReference>
<evidence type="ECO:0000313" key="7">
    <source>
        <dbReference type="EMBL" id="AXV04756.1"/>
    </source>
</evidence>
<dbReference type="InterPro" id="IPR036397">
    <property type="entry name" value="RNaseH_sf"/>
</dbReference>
<accession>A0A346XRA9</accession>
<dbReference type="PANTHER" id="PTHR10948">
    <property type="entry name" value="TRANSPOSASE"/>
    <property type="match status" value="1"/>
</dbReference>
<comment type="similarity">
    <text evidence="2">Belongs to the transposase IS30 family.</text>
</comment>
<dbReference type="EMBL" id="CP031165">
    <property type="protein sequence ID" value="AXV04918.1"/>
    <property type="molecule type" value="Genomic_DNA"/>
</dbReference>
<dbReference type="AlphaFoldDB" id="A0A346XRA9"/>
<dbReference type="KEGG" id="euz:DVS28_a0210"/>
<evidence type="ECO:0000259" key="6">
    <source>
        <dbReference type="PROSITE" id="PS50994"/>
    </source>
</evidence>
<dbReference type="NCBIfam" id="NF033563">
    <property type="entry name" value="transpos_IS30"/>
    <property type="match status" value="1"/>
</dbReference>
<feature type="domain" description="Integrase catalytic" evidence="6">
    <location>
        <begin position="225"/>
        <end position="388"/>
    </location>
</feature>
<organism evidence="7 9">
    <name type="scientific">Euzebya pacifica</name>
    <dbReference type="NCBI Taxonomy" id="1608957"/>
    <lineage>
        <taxon>Bacteria</taxon>
        <taxon>Bacillati</taxon>
        <taxon>Actinomycetota</taxon>
        <taxon>Nitriliruptoria</taxon>
        <taxon>Euzebyales</taxon>
    </lineage>
</organism>
<dbReference type="InterPro" id="IPR001598">
    <property type="entry name" value="Transposase_IS30_CS"/>
</dbReference>
<name>A0A346XRA9_9ACTN</name>
<evidence type="ECO:0000313" key="8">
    <source>
        <dbReference type="EMBL" id="AXV04918.1"/>
    </source>
</evidence>
<proteinExistence type="inferred from homology"/>
<dbReference type="InterPro" id="IPR012337">
    <property type="entry name" value="RNaseH-like_sf"/>
</dbReference>
<dbReference type="GO" id="GO:0005829">
    <property type="term" value="C:cytosol"/>
    <property type="evidence" value="ECO:0007669"/>
    <property type="project" value="TreeGrafter"/>
</dbReference>
<dbReference type="GO" id="GO:0015074">
    <property type="term" value="P:DNA integration"/>
    <property type="evidence" value="ECO:0007669"/>
    <property type="project" value="InterPro"/>
</dbReference>
<dbReference type="InterPro" id="IPR053392">
    <property type="entry name" value="Transposase_IS30-like"/>
</dbReference>
<evidence type="ECO:0000256" key="5">
    <source>
        <dbReference type="ARBA" id="ARBA00023172"/>
    </source>
</evidence>
<evidence type="ECO:0000313" key="9">
    <source>
        <dbReference type="Proteomes" id="UP000264006"/>
    </source>
</evidence>
<dbReference type="GO" id="GO:0003677">
    <property type="term" value="F:DNA binding"/>
    <property type="evidence" value="ECO:0007669"/>
    <property type="project" value="UniProtKB-KW"/>
</dbReference>
<comment type="function">
    <text evidence="1">Required for the transposition of the insertion element.</text>
</comment>
<dbReference type="Pfam" id="PF13936">
    <property type="entry name" value="HTH_38"/>
    <property type="match status" value="1"/>
</dbReference>
<reference evidence="7 9" key="1">
    <citation type="submission" date="2018-09" db="EMBL/GenBank/DDBJ databases">
        <title>Complete genome sequence of Euzebya sp. DY32-46 isolated from seawater of Pacific Ocean.</title>
        <authorList>
            <person name="Xu L."/>
            <person name="Wu Y.-H."/>
            <person name="Xu X.-W."/>
        </authorList>
    </citation>
    <scope>NUCLEOTIDE SEQUENCE [LARGE SCALE GENOMIC DNA]</scope>
    <source>
        <strain evidence="7 9">DY32-46</strain>
    </source>
</reference>
<dbReference type="PANTHER" id="PTHR10948:SF23">
    <property type="entry name" value="TRANSPOSASE INSI FOR INSERTION SEQUENCE ELEMENT IS30A-RELATED"/>
    <property type="match status" value="1"/>
</dbReference>
<dbReference type="GO" id="GO:0006313">
    <property type="term" value="P:DNA transposition"/>
    <property type="evidence" value="ECO:0007669"/>
    <property type="project" value="InterPro"/>
</dbReference>
<dbReference type="PROSITE" id="PS50994">
    <property type="entry name" value="INTEGRASE"/>
    <property type="match status" value="1"/>
</dbReference>
<evidence type="ECO:0000256" key="1">
    <source>
        <dbReference type="ARBA" id="ARBA00002190"/>
    </source>
</evidence>
<dbReference type="Proteomes" id="UP000264006">
    <property type="component" value="Chromosome"/>
</dbReference>
<keyword evidence="5" id="KW-0233">DNA recombination</keyword>
<evidence type="ECO:0000256" key="2">
    <source>
        <dbReference type="ARBA" id="ARBA00006363"/>
    </source>
</evidence>
<keyword evidence="9" id="KW-1185">Reference proteome</keyword>
<dbReference type="PROSITE" id="PS01043">
    <property type="entry name" value="TRANSPOSASE_IS30"/>
    <property type="match status" value="1"/>
</dbReference>
<gene>
    <name evidence="7" type="ORF">DVS28_a0048</name>
    <name evidence="8" type="ORF">DVS28_a0210</name>
</gene>
<dbReference type="InterPro" id="IPR051917">
    <property type="entry name" value="Transposase-Integrase"/>
</dbReference>
<dbReference type="Pfam" id="PF00665">
    <property type="entry name" value="rve"/>
    <property type="match status" value="1"/>
</dbReference>
<dbReference type="GO" id="GO:0004803">
    <property type="term" value="F:transposase activity"/>
    <property type="evidence" value="ECO:0007669"/>
    <property type="project" value="InterPro"/>
</dbReference>
<dbReference type="InterPro" id="IPR025246">
    <property type="entry name" value="IS30-like_HTH"/>
</dbReference>
<evidence type="ECO:0000256" key="3">
    <source>
        <dbReference type="ARBA" id="ARBA00022578"/>
    </source>
</evidence>
<dbReference type="SUPFAM" id="SSF53098">
    <property type="entry name" value="Ribonuclease H-like"/>
    <property type="match status" value="1"/>
</dbReference>
<dbReference type="RefSeq" id="WP_216826300.1">
    <property type="nucleotide sequence ID" value="NZ_CP031165.1"/>
</dbReference>
<evidence type="ECO:0000256" key="4">
    <source>
        <dbReference type="ARBA" id="ARBA00023125"/>
    </source>
</evidence>
<keyword evidence="4" id="KW-0238">DNA-binding</keyword>
<keyword evidence="3" id="KW-0815">Transposition</keyword>
<dbReference type="KEGG" id="euz:DVS28_a0048"/>
<protein>
    <submittedName>
        <fullName evidence="7">Mobile element protein</fullName>
    </submittedName>
</protein>
<dbReference type="Gene3D" id="3.30.420.10">
    <property type="entry name" value="Ribonuclease H-like superfamily/Ribonuclease H"/>
    <property type="match status" value="1"/>
</dbReference>
<dbReference type="EMBL" id="CP031165">
    <property type="protein sequence ID" value="AXV04756.1"/>
    <property type="molecule type" value="Genomic_DNA"/>
</dbReference>
<sequence length="392" mass="44148">MVRSRAKGEKRWLRLPDEVRAEVIRRARAGQGRRQILEEVDISVGSFLNVLKPFGGVLRAELATDPSPHRLSLDDRVEIRLGIGRGETYQAIADRVGRHKSSVWREVDRNGGREAYRPMLAHKRAHEQARRAKPTKLASCAELAGLVEHGLRRLWSPQQIAADLKERFGDDESMTVSHETIYKSLYVQGRGELRRELTSCLRTGRAKRVPSGRSPRPRMHDMVMISERPAEVEDRAVPGHWEGDLIIGKDGKSAVGTLVERSTRYVMLMHLDGDRTAATVRDAMTTAITGLPEHLRRSITWDQGIEMAEHVQFTIDTDVPVYFCDPHSPWQRGSNENTNGLLRQYMPKGTDLSVHTQANLNDFAESLNTRPRQTLGWKTPAAQLAQLVAPTG</sequence>